<evidence type="ECO:0008006" key="3">
    <source>
        <dbReference type="Google" id="ProtNLM"/>
    </source>
</evidence>
<name>A0ABR7MB35_9BACT</name>
<dbReference type="InterPro" id="IPR009858">
    <property type="entry name" value="DUF1415"/>
</dbReference>
<gene>
    <name evidence="1" type="ORF">BC349_14420</name>
</gene>
<organism evidence="1 2">
    <name type="scientific">Flavihumibacter stibioxidans</name>
    <dbReference type="NCBI Taxonomy" id="1834163"/>
    <lineage>
        <taxon>Bacteria</taxon>
        <taxon>Pseudomonadati</taxon>
        <taxon>Bacteroidota</taxon>
        <taxon>Chitinophagia</taxon>
        <taxon>Chitinophagales</taxon>
        <taxon>Chitinophagaceae</taxon>
        <taxon>Flavihumibacter</taxon>
    </lineage>
</organism>
<dbReference type="Pfam" id="PF07209">
    <property type="entry name" value="DUF1415"/>
    <property type="match status" value="1"/>
</dbReference>
<evidence type="ECO:0000313" key="2">
    <source>
        <dbReference type="Proteomes" id="UP000765802"/>
    </source>
</evidence>
<dbReference type="EMBL" id="MBUA01000027">
    <property type="protein sequence ID" value="MBC6492253.1"/>
    <property type="molecule type" value="Genomic_DNA"/>
</dbReference>
<dbReference type="Proteomes" id="UP000765802">
    <property type="component" value="Unassembled WGS sequence"/>
</dbReference>
<keyword evidence="2" id="KW-1185">Reference proteome</keyword>
<evidence type="ECO:0000313" key="1">
    <source>
        <dbReference type="EMBL" id="MBC6492253.1"/>
    </source>
</evidence>
<sequence length="181" mass="20934">MVHAEQIISQTKKWITDVVIGCNFCPFAAREMKRNTVRFTVSESQSIEECLTAFLEACRQLDDDESIETTLVIFPNLTGDFEEYLDLVEMAEELIASEDYEGVYQVASFHPEYQFAGVASDDPANFTNRSPYPMLHLLREESLEKALEFYQGDPEEIPENNIRFAREKGLLYMKMLRDNCF</sequence>
<proteinExistence type="predicted"/>
<comment type="caution">
    <text evidence="1">The sequence shown here is derived from an EMBL/GenBank/DDBJ whole genome shotgun (WGS) entry which is preliminary data.</text>
</comment>
<accession>A0ABR7MB35</accession>
<dbReference type="RefSeq" id="WP_187257564.1">
    <property type="nucleotide sequence ID" value="NZ_JBHULF010000006.1"/>
</dbReference>
<protein>
    <recommendedName>
        <fullName evidence="3">DUF1415 domain-containing protein</fullName>
    </recommendedName>
</protein>
<reference evidence="1 2" key="1">
    <citation type="submission" date="2016-07" db="EMBL/GenBank/DDBJ databases">
        <title>Genome analysis of Flavihumibacter stibioxidans YS-17.</title>
        <authorList>
            <person name="Shi K."/>
            <person name="Han Y."/>
            <person name="Wang G."/>
        </authorList>
    </citation>
    <scope>NUCLEOTIDE SEQUENCE [LARGE SCALE GENOMIC DNA]</scope>
    <source>
        <strain evidence="1 2">YS-17</strain>
    </source>
</reference>